<comment type="caution">
    <text evidence="4">The sequence shown here is derived from an EMBL/GenBank/DDBJ whole genome shotgun (WGS) entry which is preliminary data.</text>
</comment>
<dbReference type="InterPro" id="IPR001647">
    <property type="entry name" value="HTH_TetR"/>
</dbReference>
<dbReference type="InterPro" id="IPR009057">
    <property type="entry name" value="Homeodomain-like_sf"/>
</dbReference>
<dbReference type="AlphaFoldDB" id="A0A939PFI2"/>
<dbReference type="RefSeq" id="WP_208259261.1">
    <property type="nucleotide sequence ID" value="NZ_JAGEOJ010000013.1"/>
</dbReference>
<evidence type="ECO:0000256" key="1">
    <source>
        <dbReference type="ARBA" id="ARBA00023125"/>
    </source>
</evidence>
<dbReference type="Gene3D" id="1.10.357.10">
    <property type="entry name" value="Tetracycline Repressor, domain 2"/>
    <property type="match status" value="1"/>
</dbReference>
<keyword evidence="1 2" id="KW-0238">DNA-binding</keyword>
<reference evidence="4" key="1">
    <citation type="submission" date="2021-03" db="EMBL/GenBank/DDBJ databases">
        <authorList>
            <person name="Kanchanasin P."/>
            <person name="Saeng-In P."/>
            <person name="Phongsopitanun W."/>
            <person name="Yuki M."/>
            <person name="Kudo T."/>
            <person name="Ohkuma M."/>
            <person name="Tanasupawat S."/>
        </authorList>
    </citation>
    <scope>NUCLEOTIDE SEQUENCE</scope>
    <source>
        <strain evidence="4">GKU 128</strain>
    </source>
</reference>
<sequence length="181" mass="19904">MSPRMSAEDRREETLRAAVCAFAKGGYEGTSTAQIAQQVGVSQPYLFRLFPSKRALFLAAVERCFDTIEDAMRDAAGGLYGSEAISAMGARYRELLANSTVLQFQLQIFAAAVDDEEIQIMGNARWARLWRTVAELSGEPPQEVLRFVSTGMLLNVLVAFGIPYTPGEKLAQSLRDWSADA</sequence>
<dbReference type="PRINTS" id="PR00455">
    <property type="entry name" value="HTHTETR"/>
</dbReference>
<dbReference type="EMBL" id="JAGEOJ010000013">
    <property type="protein sequence ID" value="MBO2451348.1"/>
    <property type="molecule type" value="Genomic_DNA"/>
</dbReference>
<dbReference type="PANTHER" id="PTHR30055:SF146">
    <property type="entry name" value="HTH-TYPE TRANSCRIPTIONAL DUAL REGULATOR CECR"/>
    <property type="match status" value="1"/>
</dbReference>
<accession>A0A939PFI2</accession>
<dbReference type="PROSITE" id="PS50977">
    <property type="entry name" value="HTH_TETR_2"/>
    <property type="match status" value="1"/>
</dbReference>
<dbReference type="Pfam" id="PF00440">
    <property type="entry name" value="TetR_N"/>
    <property type="match status" value="1"/>
</dbReference>
<dbReference type="PANTHER" id="PTHR30055">
    <property type="entry name" value="HTH-TYPE TRANSCRIPTIONAL REGULATOR RUTR"/>
    <property type="match status" value="1"/>
</dbReference>
<dbReference type="Proteomes" id="UP000669179">
    <property type="component" value="Unassembled WGS sequence"/>
</dbReference>
<evidence type="ECO:0000256" key="2">
    <source>
        <dbReference type="PROSITE-ProRule" id="PRU00335"/>
    </source>
</evidence>
<evidence type="ECO:0000313" key="5">
    <source>
        <dbReference type="Proteomes" id="UP000669179"/>
    </source>
</evidence>
<proteinExistence type="predicted"/>
<name>A0A939PFI2_9ACTN</name>
<feature type="domain" description="HTH tetR-type" evidence="3">
    <location>
        <begin position="8"/>
        <end position="68"/>
    </location>
</feature>
<dbReference type="SUPFAM" id="SSF46689">
    <property type="entry name" value="Homeodomain-like"/>
    <property type="match status" value="1"/>
</dbReference>
<keyword evidence="5" id="KW-1185">Reference proteome</keyword>
<evidence type="ECO:0000313" key="4">
    <source>
        <dbReference type="EMBL" id="MBO2451348.1"/>
    </source>
</evidence>
<dbReference type="GO" id="GO:0000976">
    <property type="term" value="F:transcription cis-regulatory region binding"/>
    <property type="evidence" value="ECO:0007669"/>
    <property type="project" value="TreeGrafter"/>
</dbReference>
<protein>
    <submittedName>
        <fullName evidence="4">TetR/AcrR family transcriptional regulator</fullName>
    </submittedName>
</protein>
<evidence type="ECO:0000259" key="3">
    <source>
        <dbReference type="PROSITE" id="PS50977"/>
    </source>
</evidence>
<organism evidence="4 5">
    <name type="scientific">Actinomadura barringtoniae</name>
    <dbReference type="NCBI Taxonomy" id="1427535"/>
    <lineage>
        <taxon>Bacteria</taxon>
        <taxon>Bacillati</taxon>
        <taxon>Actinomycetota</taxon>
        <taxon>Actinomycetes</taxon>
        <taxon>Streptosporangiales</taxon>
        <taxon>Thermomonosporaceae</taxon>
        <taxon>Actinomadura</taxon>
    </lineage>
</organism>
<dbReference type="InterPro" id="IPR050109">
    <property type="entry name" value="HTH-type_TetR-like_transc_reg"/>
</dbReference>
<gene>
    <name evidence="4" type="ORF">J4573_29945</name>
</gene>
<dbReference type="GO" id="GO:0003700">
    <property type="term" value="F:DNA-binding transcription factor activity"/>
    <property type="evidence" value="ECO:0007669"/>
    <property type="project" value="TreeGrafter"/>
</dbReference>
<feature type="DNA-binding region" description="H-T-H motif" evidence="2">
    <location>
        <begin position="31"/>
        <end position="50"/>
    </location>
</feature>